<sequence length="84" mass="9201">MGGGPNLTYHRSDTPPACYQEVRFGTRGTACLRFGCTPACVACSYSRAKNTPACYESLPGFPEDCISPYFIPECKIFCKFAQSN</sequence>
<keyword evidence="2" id="KW-1185">Reference proteome</keyword>
<dbReference type="RefSeq" id="WP_011878357.1">
    <property type="nucleotide sequence ID" value="NC_009253.1"/>
</dbReference>
<dbReference type="AlphaFoldDB" id="A4J648"/>
<proteinExistence type="predicted"/>
<name>A4J648_DESRM</name>
<evidence type="ECO:0000313" key="2">
    <source>
        <dbReference type="Proteomes" id="UP000001556"/>
    </source>
</evidence>
<dbReference type="Proteomes" id="UP000001556">
    <property type="component" value="Chromosome"/>
</dbReference>
<gene>
    <name evidence="1" type="ordered locus">Dred_2034</name>
</gene>
<dbReference type="EMBL" id="CP000612">
    <property type="protein sequence ID" value="ABO50551.1"/>
    <property type="molecule type" value="Genomic_DNA"/>
</dbReference>
<dbReference type="STRING" id="349161.Dred_2034"/>
<evidence type="ECO:0000313" key="1">
    <source>
        <dbReference type="EMBL" id="ABO50551.1"/>
    </source>
</evidence>
<reference evidence="1 2" key="1">
    <citation type="submission" date="2007-03" db="EMBL/GenBank/DDBJ databases">
        <title>Complete sequence of Desulfotomaculum reducens MI-1.</title>
        <authorList>
            <consortium name="US DOE Joint Genome Institute"/>
            <person name="Copeland A."/>
            <person name="Lucas S."/>
            <person name="Lapidus A."/>
            <person name="Barry K."/>
            <person name="Detter J.C."/>
            <person name="Glavina del Rio T."/>
            <person name="Hammon N."/>
            <person name="Israni S."/>
            <person name="Dalin E."/>
            <person name="Tice H."/>
            <person name="Pitluck S."/>
            <person name="Sims D."/>
            <person name="Brettin T."/>
            <person name="Bruce D."/>
            <person name="Han C."/>
            <person name="Tapia R."/>
            <person name="Schmutz J."/>
            <person name="Larimer F."/>
            <person name="Land M."/>
            <person name="Hauser L."/>
            <person name="Kyrpides N."/>
            <person name="Kim E."/>
            <person name="Tebo B.M."/>
            <person name="Richardson P."/>
        </authorList>
    </citation>
    <scope>NUCLEOTIDE SEQUENCE [LARGE SCALE GENOMIC DNA]</scope>
    <source>
        <strain evidence="1 2">MI-1</strain>
    </source>
</reference>
<accession>A4J648</accession>
<dbReference type="HOGENOM" id="CLU_2522193_0_0_9"/>
<dbReference type="OrthoDB" id="1786901at2"/>
<dbReference type="KEGG" id="drm:Dred_2034"/>
<protein>
    <submittedName>
        <fullName evidence="1">Uncharacterized protein</fullName>
    </submittedName>
</protein>
<organism evidence="1 2">
    <name type="scientific">Desulforamulus reducens (strain ATCC BAA-1160 / DSM 100696 / MI-1)</name>
    <name type="common">Desulfotomaculum reducens</name>
    <dbReference type="NCBI Taxonomy" id="349161"/>
    <lineage>
        <taxon>Bacteria</taxon>
        <taxon>Bacillati</taxon>
        <taxon>Bacillota</taxon>
        <taxon>Clostridia</taxon>
        <taxon>Eubacteriales</taxon>
        <taxon>Peptococcaceae</taxon>
        <taxon>Desulforamulus</taxon>
    </lineage>
</organism>